<dbReference type="Proteomes" id="UP000626109">
    <property type="component" value="Unassembled WGS sequence"/>
</dbReference>
<feature type="region of interest" description="Disordered" evidence="1">
    <location>
        <begin position="176"/>
        <end position="214"/>
    </location>
</feature>
<comment type="caution">
    <text evidence="2">The sequence shown here is derived from an EMBL/GenBank/DDBJ whole genome shotgun (WGS) entry which is preliminary data.</text>
</comment>
<proteinExistence type="predicted"/>
<name>A0A813KEL4_POLGL</name>
<evidence type="ECO:0000313" key="2">
    <source>
        <dbReference type="EMBL" id="CAE8697073.1"/>
    </source>
</evidence>
<gene>
    <name evidence="2" type="ORF">PGLA2088_LOCUS30100</name>
</gene>
<feature type="compositionally biased region" description="Low complexity" evidence="1">
    <location>
        <begin position="105"/>
        <end position="140"/>
    </location>
</feature>
<feature type="region of interest" description="Disordered" evidence="1">
    <location>
        <begin position="1"/>
        <end position="41"/>
    </location>
</feature>
<reference evidence="2" key="1">
    <citation type="submission" date="2021-02" db="EMBL/GenBank/DDBJ databases">
        <authorList>
            <person name="Dougan E. K."/>
            <person name="Rhodes N."/>
            <person name="Thang M."/>
            <person name="Chan C."/>
        </authorList>
    </citation>
    <scope>NUCLEOTIDE SEQUENCE</scope>
</reference>
<feature type="region of interest" description="Disordered" evidence="1">
    <location>
        <begin position="315"/>
        <end position="375"/>
    </location>
</feature>
<feature type="region of interest" description="Disordered" evidence="1">
    <location>
        <begin position="54"/>
        <end position="140"/>
    </location>
</feature>
<feature type="compositionally biased region" description="Low complexity" evidence="1">
    <location>
        <begin position="176"/>
        <end position="187"/>
    </location>
</feature>
<evidence type="ECO:0000256" key="1">
    <source>
        <dbReference type="SAM" id="MobiDB-lite"/>
    </source>
</evidence>
<sequence length="375" mass="42928">MEYRDPFSRQTLGGFALLSPQLPPARGHSPKPSTTGRAWAAAVGRGVEAGLELERGTVGSHVGGDPVVQRPRSSLGEPQTRAGQDGARLHWQSLAVQQQQRRHQAQQAQQQQQRPHQPQQAQQQQPHQQQQHTQFKQQHLQPQLPLQHLDLLQLQQQQQLPQQQLLQQHQQQQHQQQPQQQLQQSQLCEGPSHEYQRQQQFQHHQQHHQHLQRQEVMMQQQLQQLRAQLQRANLLQHQLQYMQRNPHHTHQGQQQPVLYPAPPPRLEPLNLQQRLEHLHLQQLQLQQQHWTAPPPLPSQRGRCLLMSPVRVRSGSCRSSVLPSSRQGSMSPAPMRAGGSMRVPVMPHRGFQAAVSSSAPSLRHSWSAGSLDHASR</sequence>
<evidence type="ECO:0000313" key="3">
    <source>
        <dbReference type="Proteomes" id="UP000626109"/>
    </source>
</evidence>
<protein>
    <submittedName>
        <fullName evidence="2">Uncharacterized protein</fullName>
    </submittedName>
</protein>
<accession>A0A813KEL4</accession>
<dbReference type="EMBL" id="CAJNNW010028638">
    <property type="protein sequence ID" value="CAE8697073.1"/>
    <property type="molecule type" value="Genomic_DNA"/>
</dbReference>
<dbReference type="AlphaFoldDB" id="A0A813KEL4"/>
<organism evidence="2 3">
    <name type="scientific">Polarella glacialis</name>
    <name type="common">Dinoflagellate</name>
    <dbReference type="NCBI Taxonomy" id="89957"/>
    <lineage>
        <taxon>Eukaryota</taxon>
        <taxon>Sar</taxon>
        <taxon>Alveolata</taxon>
        <taxon>Dinophyceae</taxon>
        <taxon>Suessiales</taxon>
        <taxon>Suessiaceae</taxon>
        <taxon>Polarella</taxon>
    </lineage>
</organism>
<feature type="non-terminal residue" evidence="2">
    <location>
        <position position="375"/>
    </location>
</feature>